<evidence type="ECO:0000313" key="1">
    <source>
        <dbReference type="EMBL" id="TFK22316.1"/>
    </source>
</evidence>
<sequence>MAHLPSAPQNTVVARHFEPLQTVLCIADFLGIRAILDDGSQMIGMSAAVWRRLGAPARSDHKLSVEAANKSVNTTEGVLPNFKVTIGGLDLYLQVQIVEDAAYDILLGRPFFTLTSAKVSHLPSGGTTITLTCPNTGAVVTLPTQPRCKHDPIIDLRIKEG</sequence>
<accession>A0A5C3KPR2</accession>
<gene>
    <name evidence="1" type="ORF">FA15DRAFT_596395</name>
</gene>
<dbReference type="EMBL" id="ML210244">
    <property type="protein sequence ID" value="TFK22316.1"/>
    <property type="molecule type" value="Genomic_DNA"/>
</dbReference>
<organism evidence="1 2">
    <name type="scientific">Coprinopsis marcescibilis</name>
    <name type="common">Agaric fungus</name>
    <name type="synonym">Psathyrella marcescibilis</name>
    <dbReference type="NCBI Taxonomy" id="230819"/>
    <lineage>
        <taxon>Eukaryota</taxon>
        <taxon>Fungi</taxon>
        <taxon>Dikarya</taxon>
        <taxon>Basidiomycota</taxon>
        <taxon>Agaricomycotina</taxon>
        <taxon>Agaricomycetes</taxon>
        <taxon>Agaricomycetidae</taxon>
        <taxon>Agaricales</taxon>
        <taxon>Agaricineae</taxon>
        <taxon>Psathyrellaceae</taxon>
        <taxon>Coprinopsis</taxon>
    </lineage>
</organism>
<keyword evidence="2" id="KW-1185">Reference proteome</keyword>
<dbReference type="STRING" id="230819.A0A5C3KPR2"/>
<dbReference type="Proteomes" id="UP000307440">
    <property type="component" value="Unassembled WGS sequence"/>
</dbReference>
<name>A0A5C3KPR2_COPMA</name>
<dbReference type="InterPro" id="IPR021109">
    <property type="entry name" value="Peptidase_aspartic_dom_sf"/>
</dbReference>
<dbReference type="CDD" id="cd00303">
    <property type="entry name" value="retropepsin_like"/>
    <property type="match status" value="1"/>
</dbReference>
<evidence type="ECO:0008006" key="3">
    <source>
        <dbReference type="Google" id="ProtNLM"/>
    </source>
</evidence>
<evidence type="ECO:0000313" key="2">
    <source>
        <dbReference type="Proteomes" id="UP000307440"/>
    </source>
</evidence>
<dbReference type="OrthoDB" id="5596707at2759"/>
<dbReference type="AlphaFoldDB" id="A0A5C3KPR2"/>
<reference evidence="1 2" key="1">
    <citation type="journal article" date="2019" name="Nat. Ecol. Evol.">
        <title>Megaphylogeny resolves global patterns of mushroom evolution.</title>
        <authorList>
            <person name="Varga T."/>
            <person name="Krizsan K."/>
            <person name="Foldi C."/>
            <person name="Dima B."/>
            <person name="Sanchez-Garcia M."/>
            <person name="Sanchez-Ramirez S."/>
            <person name="Szollosi G.J."/>
            <person name="Szarkandi J.G."/>
            <person name="Papp V."/>
            <person name="Albert L."/>
            <person name="Andreopoulos W."/>
            <person name="Angelini C."/>
            <person name="Antonin V."/>
            <person name="Barry K.W."/>
            <person name="Bougher N.L."/>
            <person name="Buchanan P."/>
            <person name="Buyck B."/>
            <person name="Bense V."/>
            <person name="Catcheside P."/>
            <person name="Chovatia M."/>
            <person name="Cooper J."/>
            <person name="Damon W."/>
            <person name="Desjardin D."/>
            <person name="Finy P."/>
            <person name="Geml J."/>
            <person name="Haridas S."/>
            <person name="Hughes K."/>
            <person name="Justo A."/>
            <person name="Karasinski D."/>
            <person name="Kautmanova I."/>
            <person name="Kiss B."/>
            <person name="Kocsube S."/>
            <person name="Kotiranta H."/>
            <person name="LaButti K.M."/>
            <person name="Lechner B.E."/>
            <person name="Liimatainen K."/>
            <person name="Lipzen A."/>
            <person name="Lukacs Z."/>
            <person name="Mihaltcheva S."/>
            <person name="Morgado L.N."/>
            <person name="Niskanen T."/>
            <person name="Noordeloos M.E."/>
            <person name="Ohm R.A."/>
            <person name="Ortiz-Santana B."/>
            <person name="Ovrebo C."/>
            <person name="Racz N."/>
            <person name="Riley R."/>
            <person name="Savchenko A."/>
            <person name="Shiryaev A."/>
            <person name="Soop K."/>
            <person name="Spirin V."/>
            <person name="Szebenyi C."/>
            <person name="Tomsovsky M."/>
            <person name="Tulloss R.E."/>
            <person name="Uehling J."/>
            <person name="Grigoriev I.V."/>
            <person name="Vagvolgyi C."/>
            <person name="Papp T."/>
            <person name="Martin F.M."/>
            <person name="Miettinen O."/>
            <person name="Hibbett D.S."/>
            <person name="Nagy L.G."/>
        </authorList>
    </citation>
    <scope>NUCLEOTIDE SEQUENCE [LARGE SCALE GENOMIC DNA]</scope>
    <source>
        <strain evidence="1 2">CBS 121175</strain>
    </source>
</reference>
<protein>
    <recommendedName>
        <fullName evidence="3">Aspartic peptidase DDI1-type domain-containing protein</fullName>
    </recommendedName>
</protein>
<proteinExistence type="predicted"/>
<dbReference type="Gene3D" id="2.40.70.10">
    <property type="entry name" value="Acid Proteases"/>
    <property type="match status" value="1"/>
</dbReference>
<dbReference type="Pfam" id="PF13975">
    <property type="entry name" value="gag-asp_proteas"/>
    <property type="match status" value="1"/>
</dbReference>